<protein>
    <submittedName>
        <fullName evidence="2">Uncharacterized protein</fullName>
    </submittedName>
</protein>
<reference evidence="2 3" key="1">
    <citation type="submission" date="2019-03" db="EMBL/GenBank/DDBJ databases">
        <title>Genomic Encyclopedia of Type Strains, Phase III (KMG-III): the genomes of soil and plant-associated and newly described type strains.</title>
        <authorList>
            <person name="Whitman W."/>
        </authorList>
    </citation>
    <scope>NUCLEOTIDE SEQUENCE [LARGE SCALE GENOMIC DNA]</scope>
    <source>
        <strain evidence="2 3">VKM Ac-2527</strain>
    </source>
</reference>
<dbReference type="AlphaFoldDB" id="A0A4R6KLS3"/>
<dbReference type="EMBL" id="SNWQ01000005">
    <property type="protein sequence ID" value="TDO50095.1"/>
    <property type="molecule type" value="Genomic_DNA"/>
</dbReference>
<gene>
    <name evidence="2" type="ORF">EV643_105326</name>
</gene>
<sequence length="135" mass="13363">MIGRRRFIGGAVVLAAGAAVAVGPGRELLTGANGSSAETAAEAGATATTPATSTTPSTGATSALAAASIATSMVKFGANTELAFATGLQQNSTGEAAPIKAEYALAAKLVTNAQWAEFAGEPPDSHLHRSFDASW</sequence>
<organism evidence="2 3">
    <name type="scientific">Kribbella caucasensis</name>
    <dbReference type="NCBI Taxonomy" id="2512215"/>
    <lineage>
        <taxon>Bacteria</taxon>
        <taxon>Bacillati</taxon>
        <taxon>Actinomycetota</taxon>
        <taxon>Actinomycetes</taxon>
        <taxon>Propionibacteriales</taxon>
        <taxon>Kribbellaceae</taxon>
        <taxon>Kribbella</taxon>
    </lineage>
</organism>
<dbReference type="InterPro" id="IPR006311">
    <property type="entry name" value="TAT_signal"/>
</dbReference>
<feature type="region of interest" description="Disordered" evidence="1">
    <location>
        <begin position="32"/>
        <end position="59"/>
    </location>
</feature>
<dbReference type="PROSITE" id="PS51318">
    <property type="entry name" value="TAT"/>
    <property type="match status" value="1"/>
</dbReference>
<comment type="caution">
    <text evidence="2">The sequence shown here is derived from an EMBL/GenBank/DDBJ whole genome shotgun (WGS) entry which is preliminary data.</text>
</comment>
<dbReference type="RefSeq" id="WP_166665433.1">
    <property type="nucleotide sequence ID" value="NZ_SNWQ01000005.1"/>
</dbReference>
<evidence type="ECO:0000256" key="1">
    <source>
        <dbReference type="SAM" id="MobiDB-lite"/>
    </source>
</evidence>
<name>A0A4R6KLS3_9ACTN</name>
<proteinExistence type="predicted"/>
<dbReference type="Proteomes" id="UP000295388">
    <property type="component" value="Unassembled WGS sequence"/>
</dbReference>
<accession>A0A4R6KLS3</accession>
<keyword evidence="3" id="KW-1185">Reference proteome</keyword>
<evidence type="ECO:0000313" key="2">
    <source>
        <dbReference type="EMBL" id="TDO50095.1"/>
    </source>
</evidence>
<evidence type="ECO:0000313" key="3">
    <source>
        <dbReference type="Proteomes" id="UP000295388"/>
    </source>
</evidence>